<dbReference type="Proteomes" id="UP001209878">
    <property type="component" value="Unassembled WGS sequence"/>
</dbReference>
<evidence type="ECO:0000313" key="4">
    <source>
        <dbReference type="Proteomes" id="UP001209878"/>
    </source>
</evidence>
<proteinExistence type="predicted"/>
<sequence>PAGGGHNCCSSPTHETTLAPRSRPRTTHSECKSRFHATTLRRPAVSPTRSADAPNDAGSSAASLAPLTCRRAKSPTQATLSGRYLPGVRAPLSGKHNADSDAGRGAAHGMTRHTEFTLVPQDPDADDAAMWSPGLGYHGRSSRWMVSALVLLFVSNVLFVAAFLTIDWGLLTVRSDNVAADPGLRNATDGEAGTAATTERAEAEGETPRVWWRFGLWQCCRNDGFCLGTRYVTRSSVYKRNHAYTPFYSATRAFAVLSLFGHVLAFAWMLGHTLEKLLDYDPCTMVSLICLCFASASFSAIAVGCFGVRWPIDFRSVAEGTETHLNFSFYMALATVPLTGLAGVFAVADFKSTTRTKARHRSFVGIGMTEL</sequence>
<dbReference type="AlphaFoldDB" id="A0AAD9NQV8"/>
<feature type="transmembrane region" description="Helical" evidence="2">
    <location>
        <begin position="329"/>
        <end position="350"/>
    </location>
</feature>
<evidence type="ECO:0000313" key="3">
    <source>
        <dbReference type="EMBL" id="KAK2179437.1"/>
    </source>
</evidence>
<accession>A0AAD9NQV8</accession>
<feature type="region of interest" description="Disordered" evidence="1">
    <location>
        <begin position="182"/>
        <end position="203"/>
    </location>
</feature>
<comment type="caution">
    <text evidence="3">The sequence shown here is derived from an EMBL/GenBank/DDBJ whole genome shotgun (WGS) entry which is preliminary data.</text>
</comment>
<keyword evidence="2" id="KW-0812">Transmembrane</keyword>
<dbReference type="Gene3D" id="1.20.140.150">
    <property type="match status" value="1"/>
</dbReference>
<organism evidence="3 4">
    <name type="scientific">Ridgeia piscesae</name>
    <name type="common">Tubeworm</name>
    <dbReference type="NCBI Taxonomy" id="27915"/>
    <lineage>
        <taxon>Eukaryota</taxon>
        <taxon>Metazoa</taxon>
        <taxon>Spiralia</taxon>
        <taxon>Lophotrochozoa</taxon>
        <taxon>Annelida</taxon>
        <taxon>Polychaeta</taxon>
        <taxon>Sedentaria</taxon>
        <taxon>Canalipalpata</taxon>
        <taxon>Sabellida</taxon>
        <taxon>Siboglinidae</taxon>
        <taxon>Ridgeia</taxon>
    </lineage>
</organism>
<keyword evidence="2" id="KW-1133">Transmembrane helix</keyword>
<feature type="transmembrane region" description="Helical" evidence="2">
    <location>
        <begin position="144"/>
        <end position="166"/>
    </location>
</feature>
<evidence type="ECO:0000256" key="2">
    <source>
        <dbReference type="SAM" id="Phobius"/>
    </source>
</evidence>
<feature type="compositionally biased region" description="Low complexity" evidence="1">
    <location>
        <begin position="187"/>
        <end position="198"/>
    </location>
</feature>
<reference evidence="3" key="1">
    <citation type="journal article" date="2023" name="Mol. Biol. Evol.">
        <title>Third-Generation Sequencing Reveals the Adaptive Role of the Epigenome in Three Deep-Sea Polychaetes.</title>
        <authorList>
            <person name="Perez M."/>
            <person name="Aroh O."/>
            <person name="Sun Y."/>
            <person name="Lan Y."/>
            <person name="Juniper S.K."/>
            <person name="Young C.R."/>
            <person name="Angers B."/>
            <person name="Qian P.Y."/>
        </authorList>
    </citation>
    <scope>NUCLEOTIDE SEQUENCE</scope>
    <source>
        <strain evidence="3">R07B-5</strain>
    </source>
</reference>
<protein>
    <submittedName>
        <fullName evidence="3">Uncharacterized protein</fullName>
    </submittedName>
</protein>
<name>A0AAD9NQV8_RIDPI</name>
<feature type="non-terminal residue" evidence="3">
    <location>
        <position position="1"/>
    </location>
</feature>
<feature type="transmembrane region" description="Helical" evidence="2">
    <location>
        <begin position="253"/>
        <end position="271"/>
    </location>
</feature>
<keyword evidence="4" id="KW-1185">Reference proteome</keyword>
<gene>
    <name evidence="3" type="ORF">NP493_489g01038</name>
</gene>
<dbReference type="EMBL" id="JAODUO010000490">
    <property type="protein sequence ID" value="KAK2179437.1"/>
    <property type="molecule type" value="Genomic_DNA"/>
</dbReference>
<evidence type="ECO:0000256" key="1">
    <source>
        <dbReference type="SAM" id="MobiDB-lite"/>
    </source>
</evidence>
<feature type="region of interest" description="Disordered" evidence="1">
    <location>
        <begin position="86"/>
        <end position="109"/>
    </location>
</feature>
<keyword evidence="2" id="KW-0472">Membrane</keyword>
<feature type="transmembrane region" description="Helical" evidence="2">
    <location>
        <begin position="283"/>
        <end position="309"/>
    </location>
</feature>
<feature type="region of interest" description="Disordered" evidence="1">
    <location>
        <begin position="1"/>
        <end position="69"/>
    </location>
</feature>